<reference evidence="2" key="1">
    <citation type="submission" date="2020-12" db="EMBL/GenBank/DDBJ databases">
        <title>Leucobacter sp. CAS2, isolated from Chromium sludge.</title>
        <authorList>
            <person name="Xu Z."/>
        </authorList>
    </citation>
    <scope>NUCLEOTIDE SEQUENCE</scope>
    <source>
        <strain evidence="2">CSA2</strain>
    </source>
</reference>
<protein>
    <submittedName>
        <fullName evidence="2">Uncharacterized protein</fullName>
    </submittedName>
</protein>
<evidence type="ECO:0000313" key="2">
    <source>
        <dbReference type="EMBL" id="MBK0422451.1"/>
    </source>
</evidence>
<keyword evidence="1" id="KW-0472">Membrane</keyword>
<keyword evidence="3" id="KW-1185">Reference proteome</keyword>
<dbReference type="RefSeq" id="WP_200132660.1">
    <property type="nucleotide sequence ID" value="NZ_JAEHOI010000011.1"/>
</dbReference>
<evidence type="ECO:0000256" key="1">
    <source>
        <dbReference type="SAM" id="Phobius"/>
    </source>
</evidence>
<dbReference type="AlphaFoldDB" id="A0A934UY66"/>
<dbReference type="Proteomes" id="UP000618733">
    <property type="component" value="Unassembled WGS sequence"/>
</dbReference>
<organism evidence="2 3">
    <name type="scientific">Leucobacter edaphi</name>
    <dbReference type="NCBI Taxonomy" id="2796472"/>
    <lineage>
        <taxon>Bacteria</taxon>
        <taxon>Bacillati</taxon>
        <taxon>Actinomycetota</taxon>
        <taxon>Actinomycetes</taxon>
        <taxon>Micrococcales</taxon>
        <taxon>Microbacteriaceae</taxon>
        <taxon>Leucobacter</taxon>
    </lineage>
</organism>
<sequence length="160" mass="16800">MRRAVAAELLRAVSGFSFIAAALYFFLIPFFVLTQTSGFDGLSGVSSVEASHAFFRPAGSISIATASIAASSVTREFYYESIDRSLILNGKRQLLLAKVAATAIVGAGMSLFLLAAWSAIGLIWLRNPGLSLVFDEVTLEVGLGMVSASLPAVAFGCLLA</sequence>
<accession>A0A934UY66</accession>
<comment type="caution">
    <text evidence="2">The sequence shown here is derived from an EMBL/GenBank/DDBJ whole genome shotgun (WGS) entry which is preliminary data.</text>
</comment>
<proteinExistence type="predicted"/>
<name>A0A934UY66_9MICO</name>
<feature type="transmembrane region" description="Helical" evidence="1">
    <location>
        <begin position="137"/>
        <end position="159"/>
    </location>
</feature>
<dbReference type="EMBL" id="JAEHOI010000011">
    <property type="protein sequence ID" value="MBK0422451.1"/>
    <property type="molecule type" value="Genomic_DNA"/>
</dbReference>
<feature type="transmembrane region" description="Helical" evidence="1">
    <location>
        <begin position="12"/>
        <end position="33"/>
    </location>
</feature>
<feature type="transmembrane region" description="Helical" evidence="1">
    <location>
        <begin position="95"/>
        <end position="125"/>
    </location>
</feature>
<gene>
    <name evidence="2" type="ORF">JD292_10245</name>
</gene>
<feature type="transmembrane region" description="Helical" evidence="1">
    <location>
        <begin position="53"/>
        <end position="74"/>
    </location>
</feature>
<evidence type="ECO:0000313" key="3">
    <source>
        <dbReference type="Proteomes" id="UP000618733"/>
    </source>
</evidence>
<keyword evidence="1" id="KW-1133">Transmembrane helix</keyword>
<keyword evidence="1" id="KW-0812">Transmembrane</keyword>